<reference evidence="2" key="1">
    <citation type="submission" date="2018-05" db="EMBL/GenBank/DDBJ databases">
        <authorList>
            <person name="Lanie J.A."/>
            <person name="Ng W.-L."/>
            <person name="Kazmierczak K.M."/>
            <person name="Andrzejewski T.M."/>
            <person name="Davidsen T.M."/>
            <person name="Wayne K.J."/>
            <person name="Tettelin H."/>
            <person name="Glass J.I."/>
            <person name="Rusch D."/>
            <person name="Podicherti R."/>
            <person name="Tsui H.-C.T."/>
            <person name="Winkler M.E."/>
        </authorList>
    </citation>
    <scope>NUCLEOTIDE SEQUENCE</scope>
</reference>
<protein>
    <recommendedName>
        <fullName evidence="1">Adenine deaminase C-terminal domain-containing protein</fullName>
    </recommendedName>
</protein>
<sequence length="146" mass="15783">AAFDRTFGTAKHTVGFLKNFGAKIGAFASTWNFHENNMIVIGSNEKDMAKAANSLVTTQGGMVVVSEGKILSSMPLQMAGIASTDSFETVSENFTNLNTVLADADCKFKKPHLIPLFLPFLALPDIRILSTGLVDVKNRSFLKIVT</sequence>
<feature type="domain" description="Adenine deaminase C-terminal" evidence="1">
    <location>
        <begin position="2"/>
        <end position="139"/>
    </location>
</feature>
<accession>A0A381W2R4</accession>
<evidence type="ECO:0000259" key="1">
    <source>
        <dbReference type="Pfam" id="PF13382"/>
    </source>
</evidence>
<feature type="non-terminal residue" evidence="2">
    <location>
        <position position="1"/>
    </location>
</feature>
<proteinExistence type="predicted"/>
<dbReference type="AlphaFoldDB" id="A0A381W2R4"/>
<gene>
    <name evidence="2" type="ORF">METZ01_LOCUS99684</name>
</gene>
<dbReference type="Pfam" id="PF13382">
    <property type="entry name" value="Adenine_deam_C"/>
    <property type="match status" value="1"/>
</dbReference>
<name>A0A381W2R4_9ZZZZ</name>
<dbReference type="EMBL" id="UINC01010534">
    <property type="protein sequence ID" value="SVA46830.1"/>
    <property type="molecule type" value="Genomic_DNA"/>
</dbReference>
<evidence type="ECO:0000313" key="2">
    <source>
        <dbReference type="EMBL" id="SVA46830.1"/>
    </source>
</evidence>
<dbReference type="InterPro" id="IPR026912">
    <property type="entry name" value="Adenine_deam_C"/>
</dbReference>
<organism evidence="2">
    <name type="scientific">marine metagenome</name>
    <dbReference type="NCBI Taxonomy" id="408172"/>
    <lineage>
        <taxon>unclassified sequences</taxon>
        <taxon>metagenomes</taxon>
        <taxon>ecological metagenomes</taxon>
    </lineage>
</organism>